<dbReference type="AlphaFoldDB" id="A0A8D8BZ98"/>
<name>A0A8D8BZ98_CULPI</name>
<dbReference type="EMBL" id="HBUE01091937">
    <property type="protein sequence ID" value="CAG6481987.1"/>
    <property type="molecule type" value="Transcribed_RNA"/>
</dbReference>
<evidence type="ECO:0000256" key="1">
    <source>
        <dbReference type="SAM" id="Phobius"/>
    </source>
</evidence>
<accession>A0A8D8BZ98</accession>
<keyword evidence="1" id="KW-1133">Transmembrane helix</keyword>
<organism evidence="2">
    <name type="scientific">Culex pipiens</name>
    <name type="common">House mosquito</name>
    <dbReference type="NCBI Taxonomy" id="7175"/>
    <lineage>
        <taxon>Eukaryota</taxon>
        <taxon>Metazoa</taxon>
        <taxon>Ecdysozoa</taxon>
        <taxon>Arthropoda</taxon>
        <taxon>Hexapoda</taxon>
        <taxon>Insecta</taxon>
        <taxon>Pterygota</taxon>
        <taxon>Neoptera</taxon>
        <taxon>Endopterygota</taxon>
        <taxon>Diptera</taxon>
        <taxon>Nematocera</taxon>
        <taxon>Culicoidea</taxon>
        <taxon>Culicidae</taxon>
        <taxon>Culicinae</taxon>
        <taxon>Culicini</taxon>
        <taxon>Culex</taxon>
        <taxon>Culex</taxon>
    </lineage>
</organism>
<proteinExistence type="predicted"/>
<protein>
    <submittedName>
        <fullName evidence="2">(northern house mosquito) hypothetical protein</fullName>
    </submittedName>
</protein>
<feature type="transmembrane region" description="Helical" evidence="1">
    <location>
        <begin position="85"/>
        <end position="110"/>
    </location>
</feature>
<keyword evidence="1" id="KW-0472">Membrane</keyword>
<feature type="transmembrane region" description="Helical" evidence="1">
    <location>
        <begin position="42"/>
        <end position="65"/>
    </location>
</feature>
<keyword evidence="1" id="KW-0812">Transmembrane</keyword>
<evidence type="ECO:0000313" key="2">
    <source>
        <dbReference type="EMBL" id="CAG6481987.1"/>
    </source>
</evidence>
<sequence>MLPEIKNIATFKQQRVAVAFLSKFKFSSLLPHLPRNNCPTRCMFLFVMIFCLRSGPKFSILLTHTLSSHLKFFSHTLIPISFDKFFPNLLLLRVFQNIVWLMVCLFFFCVSRRASSSHRNVSIYSTVIWDSVFPPSTLPPHFPAGVLNSIKNQA</sequence>
<reference evidence="2" key="1">
    <citation type="submission" date="2021-05" db="EMBL/GenBank/DDBJ databases">
        <authorList>
            <person name="Alioto T."/>
            <person name="Alioto T."/>
            <person name="Gomez Garrido J."/>
        </authorList>
    </citation>
    <scope>NUCLEOTIDE SEQUENCE</scope>
</reference>